<feature type="domain" description="Bacteriophage tail tape measure N-terminal" evidence="3">
    <location>
        <begin position="389"/>
        <end position="494"/>
    </location>
</feature>
<feature type="compositionally biased region" description="Low complexity" evidence="2">
    <location>
        <begin position="1385"/>
        <end position="1397"/>
    </location>
</feature>
<gene>
    <name evidence="4" type="ORF">GCM10008171_33060</name>
</gene>
<feature type="coiled-coil region" evidence="1">
    <location>
        <begin position="97"/>
        <end position="166"/>
    </location>
</feature>
<evidence type="ECO:0000313" key="5">
    <source>
        <dbReference type="Proteomes" id="UP001143364"/>
    </source>
</evidence>
<reference evidence="4" key="2">
    <citation type="submission" date="2023-01" db="EMBL/GenBank/DDBJ databases">
        <authorList>
            <person name="Sun Q."/>
            <person name="Evtushenko L."/>
        </authorList>
    </citation>
    <scope>NUCLEOTIDE SEQUENCE</scope>
    <source>
        <strain evidence="4">VKM B-2555</strain>
    </source>
</reference>
<organism evidence="4 5">
    <name type="scientific">Methylopila jiangsuensis</name>
    <dbReference type="NCBI Taxonomy" id="586230"/>
    <lineage>
        <taxon>Bacteria</taxon>
        <taxon>Pseudomonadati</taxon>
        <taxon>Pseudomonadota</taxon>
        <taxon>Alphaproteobacteria</taxon>
        <taxon>Hyphomicrobiales</taxon>
        <taxon>Methylopilaceae</taxon>
        <taxon>Methylopila</taxon>
    </lineage>
</organism>
<reference evidence="4" key="1">
    <citation type="journal article" date="2014" name="Int. J. Syst. Evol. Microbiol.">
        <title>Complete genome sequence of Corynebacterium casei LMG S-19264T (=DSM 44701T), isolated from a smear-ripened cheese.</title>
        <authorList>
            <consortium name="US DOE Joint Genome Institute (JGI-PGF)"/>
            <person name="Walter F."/>
            <person name="Albersmeier A."/>
            <person name="Kalinowski J."/>
            <person name="Ruckert C."/>
        </authorList>
    </citation>
    <scope>NUCLEOTIDE SEQUENCE</scope>
    <source>
        <strain evidence="4">VKM B-2555</strain>
    </source>
</reference>
<evidence type="ECO:0000256" key="1">
    <source>
        <dbReference type="SAM" id="Coils"/>
    </source>
</evidence>
<name>A0A9W6JJA1_9HYPH</name>
<evidence type="ECO:0000259" key="3">
    <source>
        <dbReference type="Pfam" id="PF06791"/>
    </source>
</evidence>
<dbReference type="Pfam" id="PF06791">
    <property type="entry name" value="TMP_2"/>
    <property type="match status" value="1"/>
</dbReference>
<evidence type="ECO:0000256" key="2">
    <source>
        <dbReference type="SAM" id="MobiDB-lite"/>
    </source>
</evidence>
<accession>A0A9W6JJA1</accession>
<dbReference type="RefSeq" id="WP_271205871.1">
    <property type="nucleotide sequence ID" value="NZ_BSFK01000016.1"/>
</dbReference>
<keyword evidence="1" id="KW-0175">Coiled coil</keyword>
<comment type="caution">
    <text evidence="4">The sequence shown here is derived from an EMBL/GenBank/DDBJ whole genome shotgun (WGS) entry which is preliminary data.</text>
</comment>
<dbReference type="Proteomes" id="UP001143364">
    <property type="component" value="Unassembled WGS sequence"/>
</dbReference>
<keyword evidence="5" id="KW-1185">Reference proteome</keyword>
<dbReference type="EMBL" id="BSFK01000016">
    <property type="protein sequence ID" value="GLK78052.1"/>
    <property type="molecule type" value="Genomic_DNA"/>
</dbReference>
<dbReference type="InterPro" id="IPR009628">
    <property type="entry name" value="Phage_tape_measure_N"/>
</dbReference>
<sequence>MAMTLSAIRELTVRGRSVGLDKLRADLDAVKDAHTGVTRAVSEAGDASDVNSRKQDAAARAWEKHQARVDRAAAAYARFQRDFDRMVRTMDNGAISADAAAREIERMQRALEAAGTMGLPSIDQSAFNRSLGIMEEEVKGAARESAQAFERELRRIEAAAMGLREHLDPVAAATAKFTQEVTDLQRMSAYGLVTQREFSAAVAEAETRFNSASAAAQKLVAAERAAADAAAIANAQRSQDTINGRLGVRTDFGTAQRGEDIKAYGAEMDGLRARFSPLFAAQERYRNELEEINRAHKVGAINDVERAAALSRAKSAFSEQIGVLNGTAAAARQAEDALAATTREAERAAAAQTVHRAGGWDRLGQLGGDNLANIEASRKLAGMGASGREAAGGLKLAAHELQQVSYNANDFFMGLMTGQPVYTTFLQQGLQTVQIFGPNVGVGAALRSLGTGLLTFLISPLNLAILGFAGAAAAGAYFFNSVTSGADKSQRALDSHRETVARIRELYGDAAKAVREYAAESEKIVRFNAVQNARLLQESYQKAARADMSELGTTEYRRNAGGADFNFVVANRYKAFEGPIQDLVSSIRSGQPEVERFRESLNDISSSNPMNKRLQDIAVELRDITKRSYDAQRAVMGAKGALDLFGTSAADALAKLRADRFSLSLREINARTAAERGQVAYDRRWDQVRDDPQFSNDAARRLEADRARALEMARINRDTIDAERRSRSAHGFDLREIEARTVAQRAAIAADRARADALEDVSRRVNADAEAARASAAVYAQARREAQDYADQQVEATRQRVDAAVIERQSVGKTAIETERLRMTSDLMNEARQRAYQLTGDYSRVSDAAVAAILREVDATTKLNEATRKAALERDLLHEREAVFLSDREAAIRDRIRSAGFDPESEYGRTTAAIMRATDALREMKEMGRDAWSTLGDGLASGDGVGKSFADAGRKLLEDARKKAWDNMYDQAWGMLGESIPGLKELGIGGAKPDGSAQRPYHVVLGGAVPGLPTLSDVTRSPLAPLGVNDNGANAAAQALDAGGWLKYSNGGATRSQPLDPSLVNAFSFLKDKGISMEVFSGGQPGIGSVGARVGSTRHDHGNAADVFFSQNGRRLDWSNPADVPIYQDIVRQARANGVTGFGAGPGYMAPGSMHVGFGTPGVWGAGGQGANAPDWLRTAFNSPAATASIAPQTTEAASALTNLTQNAQAATSGLGGLGQQATGLGGLFQSLFSGGGANAAAGAAGAAGGGDWFGSALGLGLKLFGFAEGGHVTGPGTDTSDSVVARLSAGEFVVNAAATRSNRGLLEAINAGRFAGAYAMGGYVANDDYGYGNDNWDSWASVRAPAAEPAPSADARIAGALVKLELDSKFIKATVEKQSRPVARQEAASAAGQAVEVSRRGASAQAARERRLGWS</sequence>
<proteinExistence type="predicted"/>
<evidence type="ECO:0000313" key="4">
    <source>
        <dbReference type="EMBL" id="GLK78052.1"/>
    </source>
</evidence>
<protein>
    <recommendedName>
        <fullName evidence="3">Bacteriophage tail tape measure N-terminal domain-containing protein</fullName>
    </recommendedName>
</protein>
<feature type="region of interest" description="Disordered" evidence="2">
    <location>
        <begin position="1379"/>
        <end position="1416"/>
    </location>
</feature>